<reference evidence="10" key="1">
    <citation type="journal article" date="2023" name="Mol. Phylogenet. Evol.">
        <title>Genome-scale phylogeny and comparative genomics of the fungal order Sordariales.</title>
        <authorList>
            <person name="Hensen N."/>
            <person name="Bonometti L."/>
            <person name="Westerberg I."/>
            <person name="Brannstrom I.O."/>
            <person name="Guillou S."/>
            <person name="Cros-Aarteil S."/>
            <person name="Calhoun S."/>
            <person name="Haridas S."/>
            <person name="Kuo A."/>
            <person name="Mondo S."/>
            <person name="Pangilinan J."/>
            <person name="Riley R."/>
            <person name="LaButti K."/>
            <person name="Andreopoulos B."/>
            <person name="Lipzen A."/>
            <person name="Chen C."/>
            <person name="Yan M."/>
            <person name="Daum C."/>
            <person name="Ng V."/>
            <person name="Clum A."/>
            <person name="Steindorff A."/>
            <person name="Ohm R.A."/>
            <person name="Martin F."/>
            <person name="Silar P."/>
            <person name="Natvig D.O."/>
            <person name="Lalanne C."/>
            <person name="Gautier V."/>
            <person name="Ament-Velasquez S.L."/>
            <person name="Kruys A."/>
            <person name="Hutchinson M.I."/>
            <person name="Powell A.J."/>
            <person name="Barry K."/>
            <person name="Miller A.N."/>
            <person name="Grigoriev I.V."/>
            <person name="Debuchy R."/>
            <person name="Gladieux P."/>
            <person name="Hiltunen Thoren M."/>
            <person name="Johannesson H."/>
        </authorList>
    </citation>
    <scope>NUCLEOTIDE SEQUENCE</scope>
    <source>
        <strain evidence="10">CBS 990.96</strain>
    </source>
</reference>
<comment type="caution">
    <text evidence="10">The sequence shown here is derived from an EMBL/GenBank/DDBJ whole genome shotgun (WGS) entry which is preliminary data.</text>
</comment>
<evidence type="ECO:0000256" key="5">
    <source>
        <dbReference type="ARBA" id="ARBA00023125"/>
    </source>
</evidence>
<evidence type="ECO:0000256" key="4">
    <source>
        <dbReference type="ARBA" id="ARBA00023015"/>
    </source>
</evidence>
<keyword evidence="11" id="KW-1185">Reference proteome</keyword>
<dbReference type="EMBL" id="MU865516">
    <property type="protein sequence ID" value="KAK4221780.1"/>
    <property type="molecule type" value="Genomic_DNA"/>
</dbReference>
<dbReference type="GO" id="GO:0005634">
    <property type="term" value="C:nucleus"/>
    <property type="evidence" value="ECO:0007669"/>
    <property type="project" value="UniProtKB-SubCell"/>
</dbReference>
<feature type="compositionally biased region" description="Low complexity" evidence="8">
    <location>
        <begin position="657"/>
        <end position="670"/>
    </location>
</feature>
<protein>
    <submittedName>
        <fullName evidence="10">Conidial development protein fluffy</fullName>
    </submittedName>
</protein>
<dbReference type="PROSITE" id="PS50048">
    <property type="entry name" value="ZN2_CY6_FUNGAL_2"/>
    <property type="match status" value="1"/>
</dbReference>
<dbReference type="InterPro" id="IPR051615">
    <property type="entry name" value="Transcr_Regulatory_Elem"/>
</dbReference>
<keyword evidence="2" id="KW-0479">Metal-binding</keyword>
<keyword evidence="4" id="KW-0805">Transcription regulation</keyword>
<evidence type="ECO:0000256" key="1">
    <source>
        <dbReference type="ARBA" id="ARBA00004123"/>
    </source>
</evidence>
<dbReference type="Pfam" id="PF04082">
    <property type="entry name" value="Fungal_trans"/>
    <property type="match status" value="1"/>
</dbReference>
<keyword evidence="6" id="KW-0804">Transcription</keyword>
<feature type="domain" description="Zn(2)-C6 fungal-type" evidence="9">
    <location>
        <begin position="10"/>
        <end position="39"/>
    </location>
</feature>
<evidence type="ECO:0000256" key="3">
    <source>
        <dbReference type="ARBA" id="ARBA00022833"/>
    </source>
</evidence>
<dbReference type="PANTHER" id="PTHR31313:SF4">
    <property type="entry name" value="CONIDIAL DEVELOPMENT PROTEIN FLUFFY"/>
    <property type="match status" value="1"/>
</dbReference>
<accession>A0AAN6YPY1</accession>
<dbReference type="InterPro" id="IPR007219">
    <property type="entry name" value="XnlR_reg_dom"/>
</dbReference>
<name>A0AAN6YPY1_9PEZI</name>
<sequence>MPRQHLTPNACLVCRKKRTKCDGEIPCRRCRSRGEDCSYEDKKWRTKDHLRSEIERLRTEQRRGHAVIQALVDNNHEQWESILDRMRAEEHPDSIADWIRSLATFEGGASPRPVHRILPESCGPPNPHYRQFPTSFRGPMPGMTPVSVGELQVAPMQDFADGLSNPGTKLRIDTSYHHPNLGQLGITFERHSRGSFSSDILPLPDSPFPFRRPSGMFQHLPVFATDGAASSSCPHQDMTPFGCAAIFCVGDDPGLRTWTKITSDAQLVQRLFSRFFSGLFPTLCLVSQPHFIQDFRDGNPRYCSEALVNAILGAACRLFSATSQPISRVTFGDAFVGEAKRLLAEEHSHVNLPSIQALGVLAFAEMSQGNDEEAEALLRESVRASVHLVLGTQQQDGDDNEDFRAVRALACCGVFSLMRFLRLLTGDLESKTGPLFIRLHPDTGVMGEDTPQARVERGIALQSQFFADLRYCPILPRFVFEVTEVAHTFLSYNYSRAMTAGELETAYDRFISYYNHLSEAFPPPLNNSPDLLFAQIWYHFCMLSLLRPFVTTSASLVDGITPKLSNEATPLLVCQQAAEAIISLTSKYQSRHSLAYLPPLLPYIVFTAVLYQLTLFSNNPGSGQYQQNLTESPTVVSPRQPEASPLAQHSRVLQCASEPSSTTSTSFSGSDHGRRPSACSLMSGTTLDRDETSSSDTGSDMLPVFSSQPADLVTIGLLQLASMGAQHAGAAEAARLLRSLGPIGDVLGLKLNLNSLTAALPVFAGGFCPSVMMTGLGLLRTSEADVTSGMVGVARCEVTRPVPITPKIEDGLAVGQEDLKPAITPAPTKKMGVPPVVYT</sequence>
<evidence type="ECO:0000256" key="8">
    <source>
        <dbReference type="SAM" id="MobiDB-lite"/>
    </source>
</evidence>
<dbReference type="GO" id="GO:0003677">
    <property type="term" value="F:DNA binding"/>
    <property type="evidence" value="ECO:0007669"/>
    <property type="project" value="UniProtKB-KW"/>
</dbReference>
<keyword evidence="7" id="KW-0539">Nucleus</keyword>
<dbReference type="GO" id="GO:0008270">
    <property type="term" value="F:zinc ion binding"/>
    <property type="evidence" value="ECO:0007669"/>
    <property type="project" value="InterPro"/>
</dbReference>
<comment type="subcellular location">
    <subcellularLocation>
        <location evidence="1">Nucleus</location>
    </subcellularLocation>
</comment>
<gene>
    <name evidence="10" type="ORF">QBC38DRAFT_117152</name>
</gene>
<evidence type="ECO:0000259" key="9">
    <source>
        <dbReference type="PROSITE" id="PS50048"/>
    </source>
</evidence>
<dbReference type="Gene3D" id="4.10.240.10">
    <property type="entry name" value="Zn(2)-C6 fungal-type DNA-binding domain"/>
    <property type="match status" value="1"/>
</dbReference>
<evidence type="ECO:0000256" key="7">
    <source>
        <dbReference type="ARBA" id="ARBA00023242"/>
    </source>
</evidence>
<feature type="region of interest" description="Disordered" evidence="8">
    <location>
        <begin position="624"/>
        <end position="703"/>
    </location>
</feature>
<organism evidence="10 11">
    <name type="scientific">Podospora fimiseda</name>
    <dbReference type="NCBI Taxonomy" id="252190"/>
    <lineage>
        <taxon>Eukaryota</taxon>
        <taxon>Fungi</taxon>
        <taxon>Dikarya</taxon>
        <taxon>Ascomycota</taxon>
        <taxon>Pezizomycotina</taxon>
        <taxon>Sordariomycetes</taxon>
        <taxon>Sordariomycetidae</taxon>
        <taxon>Sordariales</taxon>
        <taxon>Podosporaceae</taxon>
        <taxon>Podospora</taxon>
    </lineage>
</organism>
<dbReference type="GO" id="GO:0000981">
    <property type="term" value="F:DNA-binding transcription factor activity, RNA polymerase II-specific"/>
    <property type="evidence" value="ECO:0007669"/>
    <property type="project" value="InterPro"/>
</dbReference>
<dbReference type="InterPro" id="IPR036864">
    <property type="entry name" value="Zn2-C6_fun-type_DNA-bd_sf"/>
</dbReference>
<keyword evidence="5" id="KW-0238">DNA-binding</keyword>
<reference evidence="10" key="2">
    <citation type="submission" date="2023-05" db="EMBL/GenBank/DDBJ databases">
        <authorList>
            <consortium name="Lawrence Berkeley National Laboratory"/>
            <person name="Steindorff A."/>
            <person name="Hensen N."/>
            <person name="Bonometti L."/>
            <person name="Westerberg I."/>
            <person name="Brannstrom I.O."/>
            <person name="Guillou S."/>
            <person name="Cros-Aarteil S."/>
            <person name="Calhoun S."/>
            <person name="Haridas S."/>
            <person name="Kuo A."/>
            <person name="Mondo S."/>
            <person name="Pangilinan J."/>
            <person name="Riley R."/>
            <person name="Labutti K."/>
            <person name="Andreopoulos B."/>
            <person name="Lipzen A."/>
            <person name="Chen C."/>
            <person name="Yanf M."/>
            <person name="Daum C."/>
            <person name="Ng V."/>
            <person name="Clum A."/>
            <person name="Ohm R."/>
            <person name="Martin F."/>
            <person name="Silar P."/>
            <person name="Natvig D."/>
            <person name="Lalanne C."/>
            <person name="Gautier V."/>
            <person name="Ament-Velasquez S.L."/>
            <person name="Kruys A."/>
            <person name="Hutchinson M.I."/>
            <person name="Powell A.J."/>
            <person name="Barry K."/>
            <person name="Miller A.N."/>
            <person name="Grigoriev I.V."/>
            <person name="Debuchy R."/>
            <person name="Gladieux P."/>
            <person name="Thoren M.H."/>
            <person name="Johannesson H."/>
        </authorList>
    </citation>
    <scope>NUCLEOTIDE SEQUENCE</scope>
    <source>
        <strain evidence="10">CBS 990.96</strain>
    </source>
</reference>
<keyword evidence="3" id="KW-0862">Zinc</keyword>
<dbReference type="Pfam" id="PF00172">
    <property type="entry name" value="Zn_clus"/>
    <property type="match status" value="1"/>
</dbReference>
<dbReference type="PANTHER" id="PTHR31313">
    <property type="entry name" value="TY1 ENHANCER ACTIVATOR"/>
    <property type="match status" value="1"/>
</dbReference>
<evidence type="ECO:0000313" key="10">
    <source>
        <dbReference type="EMBL" id="KAK4221780.1"/>
    </source>
</evidence>
<feature type="compositionally biased region" description="Polar residues" evidence="8">
    <location>
        <begin position="624"/>
        <end position="637"/>
    </location>
</feature>
<dbReference type="CDD" id="cd12148">
    <property type="entry name" value="fungal_TF_MHR"/>
    <property type="match status" value="1"/>
</dbReference>
<dbReference type="CDD" id="cd00067">
    <property type="entry name" value="GAL4"/>
    <property type="match status" value="1"/>
</dbReference>
<proteinExistence type="predicted"/>
<evidence type="ECO:0000313" key="11">
    <source>
        <dbReference type="Proteomes" id="UP001301958"/>
    </source>
</evidence>
<dbReference type="PROSITE" id="PS00463">
    <property type="entry name" value="ZN2_CY6_FUNGAL_1"/>
    <property type="match status" value="1"/>
</dbReference>
<dbReference type="SMART" id="SM00066">
    <property type="entry name" value="GAL4"/>
    <property type="match status" value="1"/>
</dbReference>
<evidence type="ECO:0000256" key="6">
    <source>
        <dbReference type="ARBA" id="ARBA00023163"/>
    </source>
</evidence>
<dbReference type="AlphaFoldDB" id="A0AAN6YPY1"/>
<dbReference type="InterPro" id="IPR001138">
    <property type="entry name" value="Zn2Cys6_DnaBD"/>
</dbReference>
<dbReference type="Proteomes" id="UP001301958">
    <property type="component" value="Unassembled WGS sequence"/>
</dbReference>
<evidence type="ECO:0000256" key="2">
    <source>
        <dbReference type="ARBA" id="ARBA00022723"/>
    </source>
</evidence>
<dbReference type="SUPFAM" id="SSF57701">
    <property type="entry name" value="Zn2/Cys6 DNA-binding domain"/>
    <property type="match status" value="1"/>
</dbReference>